<dbReference type="InterPro" id="IPR028082">
    <property type="entry name" value="Peripla_BP_I"/>
</dbReference>
<feature type="domain" description="Receptor ligand binding region" evidence="5">
    <location>
        <begin position="44"/>
        <end position="353"/>
    </location>
</feature>
<keyword evidence="7" id="KW-1185">Reference proteome</keyword>
<dbReference type="EMBL" id="JARYMX010000001">
    <property type="protein sequence ID" value="KAJ9565103.1"/>
    <property type="molecule type" value="Genomic_DNA"/>
</dbReference>
<proteinExistence type="predicted"/>
<dbReference type="Proteomes" id="UP001172457">
    <property type="component" value="Chromosome 1"/>
</dbReference>
<comment type="subcellular location">
    <subcellularLocation>
        <location evidence="1">Membrane</location>
    </subcellularLocation>
</comment>
<evidence type="ECO:0000313" key="6">
    <source>
        <dbReference type="EMBL" id="KAJ9565103.1"/>
    </source>
</evidence>
<dbReference type="InterPro" id="IPR015683">
    <property type="entry name" value="Ionotropic_Glu_rcpt"/>
</dbReference>
<dbReference type="AlphaFoldDB" id="A0AA38U9J2"/>
<dbReference type="SUPFAM" id="SSF53822">
    <property type="entry name" value="Periplasmic binding protein-like I"/>
    <property type="match status" value="1"/>
</dbReference>
<comment type="caution">
    <text evidence="6">The sequence shown here is derived from an EMBL/GenBank/DDBJ whole genome shotgun (WGS) entry which is preliminary data.</text>
</comment>
<reference evidence="6" key="1">
    <citation type="submission" date="2023-03" db="EMBL/GenBank/DDBJ databases">
        <title>Chromosome-scale reference genome and RAD-based genetic map of yellow starthistle (Centaurea solstitialis) reveal putative structural variation and QTLs associated with invader traits.</title>
        <authorList>
            <person name="Reatini B."/>
            <person name="Cang F.A."/>
            <person name="Jiang Q."/>
            <person name="Mckibben M.T.W."/>
            <person name="Barker M.S."/>
            <person name="Rieseberg L.H."/>
            <person name="Dlugosch K.M."/>
        </authorList>
    </citation>
    <scope>NUCLEOTIDE SEQUENCE</scope>
    <source>
        <strain evidence="6">CAN-66</strain>
        <tissue evidence="6">Leaf</tissue>
    </source>
</reference>
<organism evidence="6 7">
    <name type="scientific">Centaurea solstitialis</name>
    <name type="common">yellow star-thistle</name>
    <dbReference type="NCBI Taxonomy" id="347529"/>
    <lineage>
        <taxon>Eukaryota</taxon>
        <taxon>Viridiplantae</taxon>
        <taxon>Streptophyta</taxon>
        <taxon>Embryophyta</taxon>
        <taxon>Tracheophyta</taxon>
        <taxon>Spermatophyta</taxon>
        <taxon>Magnoliopsida</taxon>
        <taxon>eudicotyledons</taxon>
        <taxon>Gunneridae</taxon>
        <taxon>Pentapetalae</taxon>
        <taxon>asterids</taxon>
        <taxon>campanulids</taxon>
        <taxon>Asterales</taxon>
        <taxon>Asteraceae</taxon>
        <taxon>Carduoideae</taxon>
        <taxon>Cardueae</taxon>
        <taxon>Centaureinae</taxon>
        <taxon>Centaurea</taxon>
    </lineage>
</organism>
<protein>
    <recommendedName>
        <fullName evidence="5">Receptor ligand binding region domain-containing protein</fullName>
    </recommendedName>
</protein>
<evidence type="ECO:0000256" key="2">
    <source>
        <dbReference type="ARBA" id="ARBA00022692"/>
    </source>
</evidence>
<dbReference type="GO" id="GO:0016020">
    <property type="term" value="C:membrane"/>
    <property type="evidence" value="ECO:0007669"/>
    <property type="project" value="UniProtKB-SubCell"/>
</dbReference>
<dbReference type="Gene3D" id="3.40.50.2300">
    <property type="match status" value="2"/>
</dbReference>
<accession>A0AA38U9J2</accession>
<evidence type="ECO:0000313" key="7">
    <source>
        <dbReference type="Proteomes" id="UP001172457"/>
    </source>
</evidence>
<dbReference type="PANTHER" id="PTHR34836">
    <property type="entry name" value="OS06G0188250 PROTEIN"/>
    <property type="match status" value="1"/>
</dbReference>
<dbReference type="InterPro" id="IPR001828">
    <property type="entry name" value="ANF_lig-bd_rcpt"/>
</dbReference>
<sequence>MAWSGWKIKQLEVQPKAQDDSVFTEIPVGVILNMRSWVGKTVHSCITIALSEFYKVNSHYETRTVLHNRDTQGETLHALRTALDLLEQTEVQAIIGLDSTAEAKFLAVLGDEAKIPIISLSPTPSSHNHPYFLQIAQDETIQFKSIAAMAEFFGWKDLIIICEDTDNGREMATFVANTFREKSISITYRSLVLTSASNKLVQEELRKISTMQTKVFVLHTSPSLASYLLLNAKDLGMMDEGYKWIITSKTMDFLNLMDGEVMESMQGAVGFKSYIPPSRDLHRFIWKCRKEYDGKNPLMEVKDMNAYAIWAHDAQWLMAVERTNSVEHVLKSNVRGTTLLNQMLGISFHGLGGASGVAQGPYKHITSSLCVRCGTLLNTPPHVWRSFSLTRGYSGLSGVRAAF</sequence>
<gene>
    <name evidence="6" type="ORF">OSB04_001069</name>
</gene>
<evidence type="ECO:0000259" key="5">
    <source>
        <dbReference type="Pfam" id="PF01094"/>
    </source>
</evidence>
<evidence type="ECO:0000256" key="3">
    <source>
        <dbReference type="ARBA" id="ARBA00022989"/>
    </source>
</evidence>
<evidence type="ECO:0000256" key="1">
    <source>
        <dbReference type="ARBA" id="ARBA00004370"/>
    </source>
</evidence>
<keyword evidence="4" id="KW-0472">Membrane</keyword>
<dbReference type="PANTHER" id="PTHR34836:SF6">
    <property type="entry name" value="PERIPLASMIC BINDING PROTEIN-LIKE I"/>
    <property type="match status" value="1"/>
</dbReference>
<evidence type="ECO:0000256" key="4">
    <source>
        <dbReference type="ARBA" id="ARBA00023136"/>
    </source>
</evidence>
<name>A0AA38U9J2_9ASTR</name>
<keyword evidence="2" id="KW-0812">Transmembrane</keyword>
<keyword evidence="3" id="KW-1133">Transmembrane helix</keyword>
<dbReference type="Pfam" id="PF01094">
    <property type="entry name" value="ANF_receptor"/>
    <property type="match status" value="1"/>
</dbReference>